<accession>A0A6A3ATZ3</accession>
<protein>
    <submittedName>
        <fullName evidence="1">Uncharacterized protein</fullName>
    </submittedName>
</protein>
<proteinExistence type="predicted"/>
<gene>
    <name evidence="1" type="ORF">F3Y22_tig00110356pilonHSYRG00208</name>
</gene>
<organism evidence="1 2">
    <name type="scientific">Hibiscus syriacus</name>
    <name type="common">Rose of Sharon</name>
    <dbReference type="NCBI Taxonomy" id="106335"/>
    <lineage>
        <taxon>Eukaryota</taxon>
        <taxon>Viridiplantae</taxon>
        <taxon>Streptophyta</taxon>
        <taxon>Embryophyta</taxon>
        <taxon>Tracheophyta</taxon>
        <taxon>Spermatophyta</taxon>
        <taxon>Magnoliopsida</taxon>
        <taxon>eudicotyledons</taxon>
        <taxon>Gunneridae</taxon>
        <taxon>Pentapetalae</taxon>
        <taxon>rosids</taxon>
        <taxon>malvids</taxon>
        <taxon>Malvales</taxon>
        <taxon>Malvaceae</taxon>
        <taxon>Malvoideae</taxon>
        <taxon>Hibiscus</taxon>
    </lineage>
</organism>
<keyword evidence="2" id="KW-1185">Reference proteome</keyword>
<dbReference type="EMBL" id="VEPZ02000949">
    <property type="protein sequence ID" value="KAE8708164.1"/>
    <property type="molecule type" value="Genomic_DNA"/>
</dbReference>
<dbReference type="Proteomes" id="UP000436088">
    <property type="component" value="Unassembled WGS sequence"/>
</dbReference>
<name>A0A6A3ATZ3_HIBSY</name>
<sequence length="177" mass="19953">MSYVYDPPILEVIFCPYGGFSSVQRRDKGDCYGDGEIATKGKKREKITFEVSRPYSACPDEQWDKLVPHLEGHDLVRTPNELLPYEHNRYTDLAPHLLQCSLNLSPILNFIELVNRRVSPKATYQSLDGVAHATHGPAKDHHRPVGNHPCNHFHCYLAGKSNGNGSSKDLIGRLLKF</sequence>
<evidence type="ECO:0000313" key="1">
    <source>
        <dbReference type="EMBL" id="KAE8708164.1"/>
    </source>
</evidence>
<dbReference type="AlphaFoldDB" id="A0A6A3ATZ3"/>
<reference evidence="1" key="1">
    <citation type="submission" date="2019-09" db="EMBL/GenBank/DDBJ databases">
        <title>Draft genome information of white flower Hibiscus syriacus.</title>
        <authorList>
            <person name="Kim Y.-M."/>
        </authorList>
    </citation>
    <scope>NUCLEOTIDE SEQUENCE [LARGE SCALE GENOMIC DNA]</scope>
    <source>
        <strain evidence="1">YM2019G1</strain>
    </source>
</reference>
<evidence type="ECO:0000313" key="2">
    <source>
        <dbReference type="Proteomes" id="UP000436088"/>
    </source>
</evidence>
<comment type="caution">
    <text evidence="1">The sequence shown here is derived from an EMBL/GenBank/DDBJ whole genome shotgun (WGS) entry which is preliminary data.</text>
</comment>